<dbReference type="GO" id="GO:0003824">
    <property type="term" value="F:catalytic activity"/>
    <property type="evidence" value="ECO:0007669"/>
    <property type="project" value="InterPro"/>
</dbReference>
<dbReference type="PROSITE" id="PS51340">
    <property type="entry name" value="MOSC"/>
    <property type="match status" value="1"/>
</dbReference>
<dbReference type="OMA" id="AHDRSFM"/>
<dbReference type="EMBL" id="GL379787">
    <property type="protein sequence ID" value="EGT30820.1"/>
    <property type="molecule type" value="Genomic_DNA"/>
</dbReference>
<dbReference type="STRING" id="135651.G0M923"/>
<dbReference type="OrthoDB" id="17255at2759"/>
<feature type="domain" description="MOSC" evidence="1">
    <location>
        <begin position="188"/>
        <end position="308"/>
    </location>
</feature>
<name>G0M923_CAEBE</name>
<dbReference type="InParanoid" id="G0M923"/>
<accession>G0M923</accession>
<dbReference type="HOGENOM" id="CLU_028286_6_1_1"/>
<dbReference type="PANTHER" id="PTHR36930:SF1">
    <property type="entry name" value="MOSC DOMAIN-CONTAINING PROTEIN"/>
    <property type="match status" value="1"/>
</dbReference>
<dbReference type="InterPro" id="IPR011037">
    <property type="entry name" value="Pyrv_Knase-like_insert_dom_sf"/>
</dbReference>
<proteinExistence type="predicted"/>
<dbReference type="Proteomes" id="UP000008068">
    <property type="component" value="Unassembled WGS sequence"/>
</dbReference>
<dbReference type="SUPFAM" id="SSF50800">
    <property type="entry name" value="PK beta-barrel domain-like"/>
    <property type="match status" value="1"/>
</dbReference>
<dbReference type="SUPFAM" id="SSF141673">
    <property type="entry name" value="MOSC N-terminal domain-like"/>
    <property type="match status" value="1"/>
</dbReference>
<dbReference type="InterPro" id="IPR005302">
    <property type="entry name" value="MoCF_Sase_C"/>
</dbReference>
<dbReference type="eggNOG" id="KOG2362">
    <property type="taxonomic scope" value="Eukaryota"/>
</dbReference>
<dbReference type="Pfam" id="PF03476">
    <property type="entry name" value="MOSC_N"/>
    <property type="match status" value="1"/>
</dbReference>
<keyword evidence="3" id="KW-1185">Reference proteome</keyword>
<dbReference type="GO" id="GO:0030151">
    <property type="term" value="F:molybdenum ion binding"/>
    <property type="evidence" value="ECO:0007669"/>
    <property type="project" value="InterPro"/>
</dbReference>
<dbReference type="Pfam" id="PF03473">
    <property type="entry name" value="MOSC"/>
    <property type="match status" value="1"/>
</dbReference>
<gene>
    <name evidence="2" type="ORF">CAEBREN_10194</name>
</gene>
<dbReference type="InterPro" id="IPR052716">
    <property type="entry name" value="MOSC_domain"/>
</dbReference>
<protein>
    <recommendedName>
        <fullName evidence="1">MOSC domain-containing protein</fullName>
    </recommendedName>
</protein>
<evidence type="ECO:0000313" key="3">
    <source>
        <dbReference type="Proteomes" id="UP000008068"/>
    </source>
</evidence>
<dbReference type="GO" id="GO:0030170">
    <property type="term" value="F:pyridoxal phosphate binding"/>
    <property type="evidence" value="ECO:0007669"/>
    <property type="project" value="InterPro"/>
</dbReference>
<sequence length="314" mass="35954">MIELDKEKKILIGCVASSFLAYHTARQIYAYINSRSEEWVPIGTVKSLHIYPIKSCKDIDLFAFKCTKLGPVMGELEDRAFMLVDGETGRFVTARQKPRLVHLKCKMENGTLEVTVPGKPSVTVDMKKVLENNKVIRSIMFREMKIDGLDCGDDVAKLLSEFIEEPNHRLLYHKEGLYTERTCIPKEDWWNNNPLPDRKDDLISMRNFRPSIEVDGCPAWDEDKWSALRIGDAQLEIVASCARCVLTTVDPEKAEMSKENQPLRKLREFRVAPDGPMRKTYLDNPIFGVYAGLVKEAYIHVGMTVWAKYKPCAF</sequence>
<organism evidence="3">
    <name type="scientific">Caenorhabditis brenneri</name>
    <name type="common">Nematode worm</name>
    <dbReference type="NCBI Taxonomy" id="135651"/>
    <lineage>
        <taxon>Eukaryota</taxon>
        <taxon>Metazoa</taxon>
        <taxon>Ecdysozoa</taxon>
        <taxon>Nematoda</taxon>
        <taxon>Chromadorea</taxon>
        <taxon>Rhabditida</taxon>
        <taxon>Rhabditina</taxon>
        <taxon>Rhabditomorpha</taxon>
        <taxon>Rhabditoidea</taxon>
        <taxon>Rhabditidae</taxon>
        <taxon>Peloderinae</taxon>
        <taxon>Caenorhabditis</taxon>
    </lineage>
</organism>
<dbReference type="InterPro" id="IPR005303">
    <property type="entry name" value="MOCOS_middle"/>
</dbReference>
<dbReference type="PANTHER" id="PTHR36930">
    <property type="entry name" value="METAL-SULFUR CLUSTER BIOSYNTHESIS PROTEINS YUAD-RELATED"/>
    <property type="match status" value="1"/>
</dbReference>
<dbReference type="AlphaFoldDB" id="G0M923"/>
<evidence type="ECO:0000259" key="1">
    <source>
        <dbReference type="PROSITE" id="PS51340"/>
    </source>
</evidence>
<evidence type="ECO:0000313" key="2">
    <source>
        <dbReference type="EMBL" id="EGT30820.1"/>
    </source>
</evidence>
<reference evidence="3" key="1">
    <citation type="submission" date="2011-07" db="EMBL/GenBank/DDBJ databases">
        <authorList>
            <consortium name="Caenorhabditis brenneri Sequencing and Analysis Consortium"/>
            <person name="Wilson R.K."/>
        </authorList>
    </citation>
    <scope>NUCLEOTIDE SEQUENCE [LARGE SCALE GENOMIC DNA]</scope>
    <source>
        <strain evidence="3">PB2801</strain>
    </source>
</reference>